<sequence>MEFLSRKVKSHGQIDARQTNGALDTSREIKKRSETAMSPAPPAQRDKTSGTHAAVKQSYATSEGICTYEMERDRIGLWGSGDSTSASKISGLDRLRHPGLNKVLVVTWRKCSVLTVTPKHIIGVHRSSFDNRRGVNVGAPHIRRAIVM</sequence>
<accession>A0A922M6S0</accession>
<dbReference type="Proteomes" id="UP000814243">
    <property type="component" value="Unassembled WGS sequence"/>
</dbReference>
<protein>
    <submittedName>
        <fullName evidence="2">Uncharacterized protein</fullName>
    </submittedName>
</protein>
<dbReference type="AlphaFoldDB" id="A0A922M6S0"/>
<dbReference type="EMBL" id="JACEFF010000759">
    <property type="protein sequence ID" value="KAH9631407.1"/>
    <property type="molecule type" value="Genomic_DNA"/>
</dbReference>
<comment type="caution">
    <text evidence="2">The sequence shown here is derived from an EMBL/GenBank/DDBJ whole genome shotgun (WGS) entry which is preliminary data.</text>
</comment>
<evidence type="ECO:0000256" key="1">
    <source>
        <dbReference type="SAM" id="MobiDB-lite"/>
    </source>
</evidence>
<feature type="region of interest" description="Disordered" evidence="1">
    <location>
        <begin position="1"/>
        <end position="58"/>
    </location>
</feature>
<evidence type="ECO:0000313" key="3">
    <source>
        <dbReference type="Proteomes" id="UP000814243"/>
    </source>
</evidence>
<reference evidence="2" key="1">
    <citation type="journal article" date="2021" name="G3 (Bethesda)">
        <title>Genome and transcriptome analysis of the beet armyworm Spodoptera exigua reveals targets for pest control. .</title>
        <authorList>
            <person name="Simon S."/>
            <person name="Breeschoten T."/>
            <person name="Jansen H.J."/>
            <person name="Dirks R.P."/>
            <person name="Schranz M.E."/>
            <person name="Ros V.I.D."/>
        </authorList>
    </citation>
    <scope>NUCLEOTIDE SEQUENCE</scope>
    <source>
        <strain evidence="2">TB_SE_WUR_2020</strain>
    </source>
</reference>
<proteinExistence type="predicted"/>
<feature type="compositionally biased region" description="Basic and acidic residues" evidence="1">
    <location>
        <begin position="25"/>
        <end position="34"/>
    </location>
</feature>
<organism evidence="2 3">
    <name type="scientific">Spodoptera exigua</name>
    <name type="common">Beet armyworm</name>
    <name type="synonym">Noctua fulgens</name>
    <dbReference type="NCBI Taxonomy" id="7107"/>
    <lineage>
        <taxon>Eukaryota</taxon>
        <taxon>Metazoa</taxon>
        <taxon>Ecdysozoa</taxon>
        <taxon>Arthropoda</taxon>
        <taxon>Hexapoda</taxon>
        <taxon>Insecta</taxon>
        <taxon>Pterygota</taxon>
        <taxon>Neoptera</taxon>
        <taxon>Endopterygota</taxon>
        <taxon>Lepidoptera</taxon>
        <taxon>Glossata</taxon>
        <taxon>Ditrysia</taxon>
        <taxon>Noctuoidea</taxon>
        <taxon>Noctuidae</taxon>
        <taxon>Amphipyrinae</taxon>
        <taxon>Spodoptera</taxon>
    </lineage>
</organism>
<evidence type="ECO:0000313" key="2">
    <source>
        <dbReference type="EMBL" id="KAH9631407.1"/>
    </source>
</evidence>
<name>A0A922M6S0_SPOEX</name>
<gene>
    <name evidence="2" type="ORF">HF086_014252</name>
</gene>
<feature type="compositionally biased region" description="Basic residues" evidence="1">
    <location>
        <begin position="1"/>
        <end position="10"/>
    </location>
</feature>